<dbReference type="RefSeq" id="WP_088842513.1">
    <property type="nucleotide sequence ID" value="NZ_FYEW01000001.1"/>
</dbReference>
<organism evidence="2 3">
    <name type="scientific">Hymenobacter gelipurpurascens</name>
    <dbReference type="NCBI Taxonomy" id="89968"/>
    <lineage>
        <taxon>Bacteria</taxon>
        <taxon>Pseudomonadati</taxon>
        <taxon>Bacteroidota</taxon>
        <taxon>Cytophagia</taxon>
        <taxon>Cytophagales</taxon>
        <taxon>Hymenobacteraceae</taxon>
        <taxon>Hymenobacter</taxon>
    </lineage>
</organism>
<dbReference type="OrthoDB" id="9804551at2"/>
<evidence type="ECO:0000259" key="1">
    <source>
        <dbReference type="PROSITE" id="PS50075"/>
    </source>
</evidence>
<dbReference type="EMBL" id="FYEW01000001">
    <property type="protein sequence ID" value="SNC65320.1"/>
    <property type="molecule type" value="Genomic_DNA"/>
</dbReference>
<dbReference type="Proteomes" id="UP000198131">
    <property type="component" value="Unassembled WGS sequence"/>
</dbReference>
<dbReference type="AlphaFoldDB" id="A0A212THG0"/>
<feature type="domain" description="Carrier" evidence="1">
    <location>
        <begin position="1"/>
        <end position="73"/>
    </location>
</feature>
<reference evidence="3" key="1">
    <citation type="submission" date="2017-06" db="EMBL/GenBank/DDBJ databases">
        <authorList>
            <person name="Varghese N."/>
            <person name="Submissions S."/>
        </authorList>
    </citation>
    <scope>NUCLEOTIDE SEQUENCE [LARGE SCALE GENOMIC DNA]</scope>
    <source>
        <strain evidence="3">DSM 11116</strain>
    </source>
</reference>
<dbReference type="Gene3D" id="1.10.1200.10">
    <property type="entry name" value="ACP-like"/>
    <property type="match status" value="1"/>
</dbReference>
<dbReference type="InterPro" id="IPR036736">
    <property type="entry name" value="ACP-like_sf"/>
</dbReference>
<dbReference type="PROSITE" id="PS50075">
    <property type="entry name" value="CARRIER"/>
    <property type="match status" value="1"/>
</dbReference>
<gene>
    <name evidence="2" type="ORF">SAMN06265337_1259</name>
</gene>
<evidence type="ECO:0000313" key="3">
    <source>
        <dbReference type="Proteomes" id="UP000198131"/>
    </source>
</evidence>
<dbReference type="Pfam" id="PF00550">
    <property type="entry name" value="PP-binding"/>
    <property type="match status" value="1"/>
</dbReference>
<keyword evidence="3" id="KW-1185">Reference proteome</keyword>
<dbReference type="SUPFAM" id="SSF47336">
    <property type="entry name" value="ACP-like"/>
    <property type="match status" value="1"/>
</dbReference>
<evidence type="ECO:0000313" key="2">
    <source>
        <dbReference type="EMBL" id="SNC65320.1"/>
    </source>
</evidence>
<dbReference type="InterPro" id="IPR009081">
    <property type="entry name" value="PP-bd_ACP"/>
</dbReference>
<sequence length="93" mass="10635">MKDAFWQQVMSLLPHPSAGGPLTAVSIGLGLDSLDFVELVLEVEKQFDIRFSHAELAELRTVQLLLSDIDQHLRRPLYAQFFAQLLQKSTWRL</sequence>
<protein>
    <submittedName>
        <fullName evidence="2">Acyl carrier protein</fullName>
    </submittedName>
</protein>
<accession>A0A212THG0</accession>
<proteinExistence type="predicted"/>
<name>A0A212THG0_9BACT</name>